<evidence type="ECO:0000313" key="4">
    <source>
        <dbReference type="Proteomes" id="UP001303046"/>
    </source>
</evidence>
<dbReference type="Proteomes" id="UP001303046">
    <property type="component" value="Unassembled WGS sequence"/>
</dbReference>
<keyword evidence="1" id="KW-1133">Transmembrane helix</keyword>
<keyword evidence="1" id="KW-0812">Transmembrane</keyword>
<sequence length="230" mass="26290">MCSWLTVALLALFVLQFAVCLFQEEQSEVDYVEVEINEESCGELSLSPQAFVALIKWNYDEQRDKGCHKNSIDVKYSSWHIFNVNTTSCLRWYQTEAIACTRGLMGGSDWLEYAIRKSLHVDPKLLLCAAYVCLGKDLAPFLTTSTTTSTTLSPTTLNDSTAAVTFYYESDAMLDWLEQSFNETIERLRQENEERKVLMWMLVTSSVLFAFFAIVAAYDSFAIILRRKQP</sequence>
<keyword evidence="1" id="KW-0472">Membrane</keyword>
<evidence type="ECO:0000313" key="3">
    <source>
        <dbReference type="EMBL" id="KAK6729528.1"/>
    </source>
</evidence>
<reference evidence="3 4" key="1">
    <citation type="submission" date="2023-08" db="EMBL/GenBank/DDBJ databases">
        <title>A Necator americanus chromosomal reference genome.</title>
        <authorList>
            <person name="Ilik V."/>
            <person name="Petrzelkova K.J."/>
            <person name="Pardy F."/>
            <person name="Fuh T."/>
            <person name="Niatou-Singa F.S."/>
            <person name="Gouil Q."/>
            <person name="Baker L."/>
            <person name="Ritchie M.E."/>
            <person name="Jex A.R."/>
            <person name="Gazzola D."/>
            <person name="Li H."/>
            <person name="Toshio Fujiwara R."/>
            <person name="Zhan B."/>
            <person name="Aroian R.V."/>
            <person name="Pafco B."/>
            <person name="Schwarz E.M."/>
        </authorList>
    </citation>
    <scope>NUCLEOTIDE SEQUENCE [LARGE SCALE GENOMIC DNA]</scope>
    <source>
        <strain evidence="3 4">Aroian</strain>
        <tissue evidence="3">Whole animal</tissue>
    </source>
</reference>
<proteinExistence type="predicted"/>
<protein>
    <submittedName>
        <fullName evidence="3">Uncharacterized protein</fullName>
    </submittedName>
</protein>
<keyword evidence="2" id="KW-0732">Signal</keyword>
<feature type="transmembrane region" description="Helical" evidence="1">
    <location>
        <begin position="197"/>
        <end position="218"/>
    </location>
</feature>
<evidence type="ECO:0000256" key="2">
    <source>
        <dbReference type="SAM" id="SignalP"/>
    </source>
</evidence>
<gene>
    <name evidence="3" type="primary">Necator_chrI.g2653</name>
    <name evidence="3" type="ORF">RB195_006525</name>
</gene>
<organism evidence="3 4">
    <name type="scientific">Necator americanus</name>
    <name type="common">Human hookworm</name>
    <dbReference type="NCBI Taxonomy" id="51031"/>
    <lineage>
        <taxon>Eukaryota</taxon>
        <taxon>Metazoa</taxon>
        <taxon>Ecdysozoa</taxon>
        <taxon>Nematoda</taxon>
        <taxon>Chromadorea</taxon>
        <taxon>Rhabditida</taxon>
        <taxon>Rhabditina</taxon>
        <taxon>Rhabditomorpha</taxon>
        <taxon>Strongyloidea</taxon>
        <taxon>Ancylostomatidae</taxon>
        <taxon>Bunostominae</taxon>
        <taxon>Necator</taxon>
    </lineage>
</organism>
<comment type="caution">
    <text evidence="3">The sequence shown here is derived from an EMBL/GenBank/DDBJ whole genome shotgun (WGS) entry which is preliminary data.</text>
</comment>
<feature type="signal peptide" evidence="2">
    <location>
        <begin position="1"/>
        <end position="20"/>
    </location>
</feature>
<name>A0ABR1BWQ0_NECAM</name>
<accession>A0ABR1BWQ0</accession>
<dbReference type="EMBL" id="JAVFWL010000001">
    <property type="protein sequence ID" value="KAK6729528.1"/>
    <property type="molecule type" value="Genomic_DNA"/>
</dbReference>
<keyword evidence="4" id="KW-1185">Reference proteome</keyword>
<evidence type="ECO:0000256" key="1">
    <source>
        <dbReference type="SAM" id="Phobius"/>
    </source>
</evidence>
<feature type="chain" id="PRO_5045986990" evidence="2">
    <location>
        <begin position="21"/>
        <end position="230"/>
    </location>
</feature>